<keyword evidence="6" id="KW-0904">Protein phosphatase</keyword>
<feature type="region of interest" description="Disordered" evidence="9">
    <location>
        <begin position="1"/>
        <end position="24"/>
    </location>
</feature>
<comment type="subcellular location">
    <subcellularLocation>
        <location evidence="1">Cytoplasm</location>
        <location evidence="1">Cytoskeleton</location>
    </subcellularLocation>
</comment>
<feature type="compositionally biased region" description="Polar residues" evidence="9">
    <location>
        <begin position="694"/>
        <end position="715"/>
    </location>
</feature>
<dbReference type="InterPro" id="IPR000387">
    <property type="entry name" value="Tyr_Pase_dom"/>
</dbReference>
<feature type="compositionally biased region" description="Acidic residues" evidence="9">
    <location>
        <begin position="468"/>
        <end position="495"/>
    </location>
</feature>
<keyword evidence="14" id="KW-1185">Reference proteome</keyword>
<protein>
    <recommendedName>
        <fullName evidence="3">protein-serine/threonine phosphatase</fullName>
        <ecNumber evidence="3">3.1.3.16</ecNumber>
    </recommendedName>
</protein>
<comment type="catalytic activity">
    <reaction evidence="8">
        <text>O-phospho-L-threonyl-[protein] + H2O = L-threonyl-[protein] + phosphate</text>
        <dbReference type="Rhea" id="RHEA:47004"/>
        <dbReference type="Rhea" id="RHEA-COMP:11060"/>
        <dbReference type="Rhea" id="RHEA-COMP:11605"/>
        <dbReference type="ChEBI" id="CHEBI:15377"/>
        <dbReference type="ChEBI" id="CHEBI:30013"/>
        <dbReference type="ChEBI" id="CHEBI:43474"/>
        <dbReference type="ChEBI" id="CHEBI:61977"/>
        <dbReference type="EC" id="3.1.3.16"/>
    </reaction>
</comment>
<feature type="compositionally biased region" description="Basic residues" evidence="9">
    <location>
        <begin position="730"/>
        <end position="751"/>
    </location>
</feature>
<dbReference type="PROSITE" id="PS50056">
    <property type="entry name" value="TYR_PHOSPHATASE_2"/>
    <property type="match status" value="1"/>
</dbReference>
<evidence type="ECO:0000313" key="14">
    <source>
        <dbReference type="Proteomes" id="UP000694395"/>
    </source>
</evidence>
<dbReference type="KEGG" id="omy:110504914"/>
<dbReference type="InterPro" id="IPR014876">
    <property type="entry name" value="DEK_C"/>
</dbReference>
<dbReference type="OrthoDB" id="5779068at2759"/>
<dbReference type="Pfam" id="PF08766">
    <property type="entry name" value="DEK_C"/>
    <property type="match status" value="1"/>
</dbReference>
<accession>A0A8C7SFT0</accession>
<dbReference type="PROSITE" id="PS00383">
    <property type="entry name" value="TYR_PHOSPHATASE_1"/>
    <property type="match status" value="1"/>
</dbReference>
<dbReference type="SMART" id="SM00195">
    <property type="entry name" value="DSPc"/>
    <property type="match status" value="1"/>
</dbReference>
<gene>
    <name evidence="13" type="primary">LOC110504914</name>
</gene>
<reference evidence="13" key="2">
    <citation type="submission" date="2025-08" db="UniProtKB">
        <authorList>
            <consortium name="Ensembl"/>
        </authorList>
    </citation>
    <scope>IDENTIFICATION</scope>
</reference>
<name>A0A8C7SFT0_ONCMY</name>
<dbReference type="Proteomes" id="UP000694395">
    <property type="component" value="Chromosome 31"/>
</dbReference>
<evidence type="ECO:0000256" key="8">
    <source>
        <dbReference type="ARBA" id="ARBA00048336"/>
    </source>
</evidence>
<evidence type="ECO:0000256" key="1">
    <source>
        <dbReference type="ARBA" id="ARBA00004245"/>
    </source>
</evidence>
<organism evidence="13 14">
    <name type="scientific">Oncorhynchus mykiss</name>
    <name type="common">Rainbow trout</name>
    <name type="synonym">Salmo gairdneri</name>
    <dbReference type="NCBI Taxonomy" id="8022"/>
    <lineage>
        <taxon>Eukaryota</taxon>
        <taxon>Metazoa</taxon>
        <taxon>Chordata</taxon>
        <taxon>Craniata</taxon>
        <taxon>Vertebrata</taxon>
        <taxon>Euteleostomi</taxon>
        <taxon>Actinopterygii</taxon>
        <taxon>Neopterygii</taxon>
        <taxon>Teleostei</taxon>
        <taxon>Protacanthopterygii</taxon>
        <taxon>Salmoniformes</taxon>
        <taxon>Salmonidae</taxon>
        <taxon>Salmoninae</taxon>
        <taxon>Oncorhynchus</taxon>
    </lineage>
</organism>
<evidence type="ECO:0000256" key="9">
    <source>
        <dbReference type="SAM" id="MobiDB-lite"/>
    </source>
</evidence>
<evidence type="ECO:0000256" key="5">
    <source>
        <dbReference type="ARBA" id="ARBA00022801"/>
    </source>
</evidence>
<comment type="similarity">
    <text evidence="2">Belongs to the protein-tyrosine phosphatase family.</text>
</comment>
<dbReference type="InterPro" id="IPR043588">
    <property type="entry name" value="SSH-N"/>
</dbReference>
<evidence type="ECO:0000259" key="10">
    <source>
        <dbReference type="PROSITE" id="PS50054"/>
    </source>
</evidence>
<evidence type="ECO:0000256" key="3">
    <source>
        <dbReference type="ARBA" id="ARBA00013081"/>
    </source>
</evidence>
<evidence type="ECO:0000256" key="4">
    <source>
        <dbReference type="ARBA" id="ARBA00022490"/>
    </source>
</evidence>
<proteinExistence type="inferred from homology"/>
<feature type="compositionally biased region" description="Basic and acidic residues" evidence="9">
    <location>
        <begin position="777"/>
        <end position="790"/>
    </location>
</feature>
<dbReference type="GeneTree" id="ENSGT00940000160322"/>
<dbReference type="PROSITE" id="PS50054">
    <property type="entry name" value="TYR_PHOSPHATASE_DUAL"/>
    <property type="match status" value="1"/>
</dbReference>
<dbReference type="GO" id="GO:0005856">
    <property type="term" value="C:cytoskeleton"/>
    <property type="evidence" value="ECO:0007669"/>
    <property type="project" value="UniProtKB-SubCell"/>
</dbReference>
<dbReference type="InterPro" id="IPR000340">
    <property type="entry name" value="Dual-sp_phosphatase_cat-dom"/>
</dbReference>
<dbReference type="SUPFAM" id="SSF52799">
    <property type="entry name" value="(Phosphotyrosine protein) phosphatases II"/>
    <property type="match status" value="1"/>
</dbReference>
<dbReference type="InterPro" id="IPR029021">
    <property type="entry name" value="Prot-tyrosine_phosphatase-like"/>
</dbReference>
<evidence type="ECO:0000313" key="13">
    <source>
        <dbReference type="Ensembl" id="ENSOMYP00000065530.2"/>
    </source>
</evidence>
<dbReference type="PROSITE" id="PS51998">
    <property type="entry name" value="DEK_C"/>
    <property type="match status" value="1"/>
</dbReference>
<dbReference type="InterPro" id="IPR043587">
    <property type="entry name" value="Phosphatase_SSH-like"/>
</dbReference>
<feature type="domain" description="Tyrosine specific protein phosphatases" evidence="11">
    <location>
        <begin position="365"/>
        <end position="420"/>
    </location>
</feature>
<feature type="compositionally biased region" description="Basic and acidic residues" evidence="9">
    <location>
        <begin position="496"/>
        <end position="508"/>
    </location>
</feature>
<dbReference type="PANTHER" id="PTHR45864">
    <property type="entry name" value="SLINGSHOT PROTEIN PHOSPHATASE HOMOLOG"/>
    <property type="match status" value="1"/>
</dbReference>
<feature type="domain" description="DEK-C" evidence="12">
    <location>
        <begin position="241"/>
        <end position="296"/>
    </location>
</feature>
<dbReference type="InterPro" id="IPR020422">
    <property type="entry name" value="TYR_PHOSPHATASE_DUAL_dom"/>
</dbReference>
<feature type="region of interest" description="Disordered" evidence="9">
    <location>
        <begin position="452"/>
        <end position="790"/>
    </location>
</feature>
<reference evidence="13" key="1">
    <citation type="submission" date="2020-07" db="EMBL/GenBank/DDBJ databases">
        <title>A long reads based de novo assembly of the rainbow trout Arlee double haploid line genome.</title>
        <authorList>
            <person name="Gao G."/>
            <person name="Palti Y."/>
        </authorList>
    </citation>
    <scope>NUCLEOTIDE SEQUENCE [LARGE SCALE GENOMIC DNA]</scope>
</reference>
<keyword evidence="4" id="KW-0963">Cytoplasm</keyword>
<dbReference type="GO" id="GO:0030837">
    <property type="term" value="P:negative regulation of actin filament polymerization"/>
    <property type="evidence" value="ECO:0007669"/>
    <property type="project" value="InterPro"/>
</dbReference>
<dbReference type="Gene3D" id="1.10.10.60">
    <property type="entry name" value="Homeodomain-like"/>
    <property type="match status" value="1"/>
</dbReference>
<dbReference type="Pfam" id="PF23040">
    <property type="entry name" value="PH_SSH1-like_1st"/>
    <property type="match status" value="1"/>
</dbReference>
<reference evidence="13" key="3">
    <citation type="submission" date="2025-09" db="UniProtKB">
        <authorList>
            <consortium name="Ensembl"/>
        </authorList>
    </citation>
    <scope>IDENTIFICATION</scope>
</reference>
<dbReference type="GO" id="GO:0004722">
    <property type="term" value="F:protein serine/threonine phosphatase activity"/>
    <property type="evidence" value="ECO:0007669"/>
    <property type="project" value="UniProtKB-EC"/>
</dbReference>
<dbReference type="AlphaFoldDB" id="A0A8C7SFT0"/>
<feature type="region of interest" description="Disordered" evidence="9">
    <location>
        <begin position="45"/>
        <end position="70"/>
    </location>
</feature>
<dbReference type="GeneID" id="110504914"/>
<evidence type="ECO:0000259" key="11">
    <source>
        <dbReference type="PROSITE" id="PS50056"/>
    </source>
</evidence>
<dbReference type="GO" id="GO:0003779">
    <property type="term" value="F:actin binding"/>
    <property type="evidence" value="ECO:0007669"/>
    <property type="project" value="InterPro"/>
</dbReference>
<sequence length="790" mass="86813">MALLTLHRPPSISTAPDESIPRRGRLQKRESFALVKGAVLLLEGEREEPHEETSPNHFPSPLKLGGGASDTQHRHLHAMVSLLRPEDTIKLAVRLESVSPVRVRYLIVVSTLGNKQESILLGMDFPDTDSDQCTIGMVVPIWSATQVYLDGDGGFSVTSAEETRIFKPVSIQTMWSVLQALHGCCERAVKGAVIPGCGLDWAQHYYGHVESTRLCLNEWGAMTGLESIRRDSAGQSSTERVSVERQIKEELRNIMRTEDLENITSKQVRSALEARIGMDMKNYKEYIDNEMMVTMAQMDKPSKIFDYLFLGSEWNAANFEELQKNNVGYILNITREIDNFFPESFSYMNIRVYDVEATDLLSHWKDTYTFINTARQSGKAVLVHCKMGVSRSGSTVVAYAMKQQRWPLEVALSYVRDRRPIVQPNVGFMKQLHTYSGILNASQQRHSALWRRMSREKRKRSAASHSNEEEEEEEEESDEEDEEETESPDEVDEADKEVFEEPAPKVETDAEASLTELASPLTELASPLTELASPLTELASPLTKPASPLTEPASPLTEPASPLTEPASPLTEPASPLTEPASPLTEPASPLTEPASPLTEPASPLASPLTEPASPLASPLTEPASPLTEPASPLASPLTELASPLTELASPLTELASPLTEPAAPPAPPTEPAAPPTEPSAANPLITVHDSDKASSQSPSRSGRMNLFSLMQSINELDDEDLRNEQIANSHRRSPGQRRRSHGRKGLMHQRAHVDGSPEPSSLSGPRKCEGAGPSKPESREGDTKTMEGR</sequence>
<dbReference type="Ensembl" id="ENSOMYT00000071369.2">
    <property type="protein sequence ID" value="ENSOMYP00000065530.2"/>
    <property type="gene ID" value="ENSOMYG00000030359.2"/>
</dbReference>
<feature type="compositionally biased region" description="Basic and acidic residues" evidence="9">
    <location>
        <begin position="45"/>
        <end position="54"/>
    </location>
</feature>
<dbReference type="InterPro" id="IPR016130">
    <property type="entry name" value="Tyr_Pase_AS"/>
</dbReference>
<dbReference type="SUPFAM" id="SSF109715">
    <property type="entry name" value="DEK C-terminal domain"/>
    <property type="match status" value="1"/>
</dbReference>
<evidence type="ECO:0000256" key="6">
    <source>
        <dbReference type="ARBA" id="ARBA00022912"/>
    </source>
</evidence>
<dbReference type="PANTHER" id="PTHR45864:SF4">
    <property type="entry name" value="PROTEIN PHOSPHATASE SLINGSHOT HOMOLOG 3"/>
    <property type="match status" value="1"/>
</dbReference>
<evidence type="ECO:0000256" key="7">
    <source>
        <dbReference type="ARBA" id="ARBA00023212"/>
    </source>
</evidence>
<dbReference type="FunFam" id="3.90.190.10:FF:000004">
    <property type="entry name" value="Protein phosphatase Slingshot homolog 2"/>
    <property type="match status" value="1"/>
</dbReference>
<evidence type="ECO:0000256" key="2">
    <source>
        <dbReference type="ARBA" id="ARBA00009580"/>
    </source>
</evidence>
<feature type="compositionally biased region" description="Basic residues" evidence="9">
    <location>
        <begin position="452"/>
        <end position="462"/>
    </location>
</feature>
<dbReference type="RefSeq" id="XP_036825525.1">
    <property type="nucleotide sequence ID" value="XM_036969630.1"/>
</dbReference>
<dbReference type="Pfam" id="PF00782">
    <property type="entry name" value="DSPc"/>
    <property type="match status" value="1"/>
</dbReference>
<feature type="compositionally biased region" description="Pro residues" evidence="9">
    <location>
        <begin position="663"/>
        <end position="678"/>
    </location>
</feature>
<dbReference type="EC" id="3.1.3.16" evidence="3"/>
<dbReference type="Gene3D" id="3.90.190.10">
    <property type="entry name" value="Protein tyrosine phosphatase superfamily"/>
    <property type="match status" value="1"/>
</dbReference>
<keyword evidence="7" id="KW-0206">Cytoskeleton</keyword>
<feature type="domain" description="Tyrosine-protein phosphatase" evidence="10">
    <location>
        <begin position="300"/>
        <end position="441"/>
    </location>
</feature>
<evidence type="ECO:0000259" key="12">
    <source>
        <dbReference type="PROSITE" id="PS51998"/>
    </source>
</evidence>
<keyword evidence="5" id="KW-0378">Hydrolase</keyword>